<gene>
    <name evidence="7" type="primary">LOC101857005</name>
</gene>
<dbReference type="SUPFAM" id="SSF48371">
    <property type="entry name" value="ARM repeat"/>
    <property type="match status" value="1"/>
</dbReference>
<dbReference type="GeneID" id="101857005"/>
<feature type="compositionally biased region" description="Polar residues" evidence="4">
    <location>
        <begin position="275"/>
        <end position="286"/>
    </location>
</feature>
<feature type="region of interest" description="Disordered" evidence="4">
    <location>
        <begin position="207"/>
        <end position="401"/>
    </location>
</feature>
<evidence type="ECO:0000256" key="4">
    <source>
        <dbReference type="SAM" id="MobiDB-lite"/>
    </source>
</evidence>
<organism evidence="6 7">
    <name type="scientific">Aplysia californica</name>
    <name type="common">California sea hare</name>
    <dbReference type="NCBI Taxonomy" id="6500"/>
    <lineage>
        <taxon>Eukaryota</taxon>
        <taxon>Metazoa</taxon>
        <taxon>Spiralia</taxon>
        <taxon>Lophotrochozoa</taxon>
        <taxon>Mollusca</taxon>
        <taxon>Gastropoda</taxon>
        <taxon>Heterobranchia</taxon>
        <taxon>Euthyneura</taxon>
        <taxon>Tectipleura</taxon>
        <taxon>Aplysiida</taxon>
        <taxon>Aplysioidea</taxon>
        <taxon>Aplysiidae</taxon>
        <taxon>Aplysia</taxon>
    </lineage>
</organism>
<keyword evidence="3" id="KW-0966">Cell projection</keyword>
<accession>A0ABM0KBC1</accession>
<dbReference type="InterPro" id="IPR040369">
    <property type="entry name" value="ARMC9"/>
</dbReference>
<comment type="subcellular location">
    <subcellularLocation>
        <location evidence="1">Cytoplasm</location>
        <location evidence="1">Cytoskeleton</location>
        <location evidence="1">Cilium basal body</location>
    </subcellularLocation>
</comment>
<feature type="compositionally biased region" description="Acidic residues" evidence="4">
    <location>
        <begin position="142"/>
        <end position="164"/>
    </location>
</feature>
<evidence type="ECO:0000313" key="6">
    <source>
        <dbReference type="Proteomes" id="UP000694888"/>
    </source>
</evidence>
<feature type="region of interest" description="Disordered" evidence="4">
    <location>
        <begin position="139"/>
        <end position="164"/>
    </location>
</feature>
<dbReference type="InterPro" id="IPR011989">
    <property type="entry name" value="ARM-like"/>
</dbReference>
<proteinExistence type="predicted"/>
<name>A0ABM0KBC1_APLCA</name>
<dbReference type="Gene3D" id="1.25.10.10">
    <property type="entry name" value="Leucine-rich Repeat Variant"/>
    <property type="match status" value="1"/>
</dbReference>
<evidence type="ECO:0000313" key="7">
    <source>
        <dbReference type="RefSeq" id="XP_005113493.2"/>
    </source>
</evidence>
<dbReference type="InterPro" id="IPR016024">
    <property type="entry name" value="ARM-type_fold"/>
</dbReference>
<reference evidence="7" key="1">
    <citation type="submission" date="2025-08" db="UniProtKB">
        <authorList>
            <consortium name="RefSeq"/>
        </authorList>
    </citation>
    <scope>IDENTIFICATION</scope>
</reference>
<evidence type="ECO:0000259" key="5">
    <source>
        <dbReference type="Pfam" id="PF21050"/>
    </source>
</evidence>
<protein>
    <submittedName>
        <fullName evidence="7">LisH domain-containing protein ARMC9</fullName>
    </submittedName>
</protein>
<dbReference type="Proteomes" id="UP000694888">
    <property type="component" value="Unplaced"/>
</dbReference>
<feature type="domain" description="LisH" evidence="5">
    <location>
        <begin position="19"/>
        <end position="138"/>
    </location>
</feature>
<dbReference type="PANTHER" id="PTHR14881:SF4">
    <property type="entry name" value="LISH DOMAIN-CONTAINING PROTEIN ARMC9"/>
    <property type="match status" value="1"/>
</dbReference>
<feature type="compositionally biased region" description="Basic and acidic residues" evidence="4">
    <location>
        <begin position="289"/>
        <end position="304"/>
    </location>
</feature>
<evidence type="ECO:0000256" key="1">
    <source>
        <dbReference type="ARBA" id="ARBA00004120"/>
    </source>
</evidence>
<keyword evidence="2" id="KW-0970">Cilium biogenesis/degradation</keyword>
<dbReference type="RefSeq" id="XP_005113493.2">
    <property type="nucleotide sequence ID" value="XM_005113436.2"/>
</dbReference>
<feature type="compositionally biased region" description="Polar residues" evidence="4">
    <location>
        <begin position="375"/>
        <end position="401"/>
    </location>
</feature>
<keyword evidence="6" id="KW-1185">Reference proteome</keyword>
<feature type="compositionally biased region" description="Low complexity" evidence="4">
    <location>
        <begin position="226"/>
        <end position="242"/>
    </location>
</feature>
<evidence type="ECO:0000256" key="2">
    <source>
        <dbReference type="ARBA" id="ARBA00022794"/>
    </source>
</evidence>
<sequence>MVLGALQKLSLRRQLQSAMIERGVIEWLVGVLEDNDSLSDYTLEYSVALLMNLCLRTAGKKKCIGNSHQTLKVLSDLLGHDNTEIRPYVNGALYSILAIPSIREDAKAMGMEEILRCFLKDDQPDMNRQIEFIIKQLNSNENGEDYESDEEDEDEDEEEDQEMLEADLDKDEALRAQQGELTGERLLAQFALMKPPSTAALMRKKLGDEPLQRPATPGSRRALEQANNTNNNNAAATNSRSATRSEHRGATPLNSRPATGANRPGSKDMVRPPTRSGSRPASQESASKFADEFRPASQRSDRAYRPSSKAMEKIGPGANVNEYRSAFGAKPKIPRTPDIGNGSSRPMSHASRRGTPKELPPQPQFSESGPRPSSAGKTSAPGSPRKGSSASSGKPKTPSQM</sequence>
<dbReference type="Pfam" id="PF21050">
    <property type="entry name" value="ARMC9_ARM"/>
    <property type="match status" value="1"/>
</dbReference>
<dbReference type="PANTHER" id="PTHR14881">
    <property type="entry name" value="LISH DOMAIN-CONTAINING PROTEIN ARMC9"/>
    <property type="match status" value="1"/>
</dbReference>
<dbReference type="InterPro" id="IPR048959">
    <property type="entry name" value="ARMC9_ARM_dom"/>
</dbReference>
<evidence type="ECO:0000256" key="3">
    <source>
        <dbReference type="ARBA" id="ARBA00023273"/>
    </source>
</evidence>